<dbReference type="GO" id="GO:0008270">
    <property type="term" value="F:zinc ion binding"/>
    <property type="evidence" value="ECO:0007669"/>
    <property type="project" value="UniProtKB-KW"/>
</dbReference>
<keyword evidence="3" id="KW-0862">Zinc</keyword>
<dbReference type="Proteomes" id="UP000799764">
    <property type="component" value="Unassembled WGS sequence"/>
</dbReference>
<evidence type="ECO:0000256" key="3">
    <source>
        <dbReference type="ARBA" id="ARBA00022833"/>
    </source>
</evidence>
<accession>A0A9P4U9C5</accession>
<sequence length="365" mass="42112">MADYSEDYRDYERWNPYGDPSPFDVSTELVDGCSVCDKDGLIRCAGCRVVHYCRRVHQYAHRKQHKSVCLKIKKAQEACDKEEAELRAGPNGPPGWGNPLEDRWPRLFWGIHPMRQYLSARFAVVELQMKINTRAAVQAALDNIIDMLRLRRGDDMWLRDIAPGLFLRLDRDQACYDFVKWWTWRFDQRPKDIEGMGGSYTDIKNADMFEAPDLFINTALPLLTPLLAVTLLKIRRLIDLQAIQRVKLEAGPYVPQEIQDLITAHAVSPVVAANRNIFQRQDHVPKIEELKRQIRRLYDRVLEANKYVWPAMVRPGNHLTATPRYAGTGTIQEMQTNLPYIYNAWSETPGAIGVIEELQKCTVKS</sequence>
<evidence type="ECO:0000313" key="6">
    <source>
        <dbReference type="EMBL" id="KAF2443284.1"/>
    </source>
</evidence>
<feature type="domain" description="MYND-type" evidence="5">
    <location>
        <begin position="33"/>
        <end position="69"/>
    </location>
</feature>
<dbReference type="EMBL" id="MU001502">
    <property type="protein sequence ID" value="KAF2443284.1"/>
    <property type="molecule type" value="Genomic_DNA"/>
</dbReference>
<evidence type="ECO:0000256" key="2">
    <source>
        <dbReference type="ARBA" id="ARBA00022771"/>
    </source>
</evidence>
<keyword evidence="1" id="KW-0479">Metal-binding</keyword>
<keyword evidence="7" id="KW-1185">Reference proteome</keyword>
<dbReference type="AlphaFoldDB" id="A0A9P4U9C5"/>
<dbReference type="Gene3D" id="6.10.140.2220">
    <property type="match status" value="1"/>
</dbReference>
<evidence type="ECO:0000256" key="4">
    <source>
        <dbReference type="PROSITE-ProRule" id="PRU00134"/>
    </source>
</evidence>
<dbReference type="Pfam" id="PF01753">
    <property type="entry name" value="zf-MYND"/>
    <property type="match status" value="1"/>
</dbReference>
<comment type="caution">
    <text evidence="6">The sequence shown here is derived from an EMBL/GenBank/DDBJ whole genome shotgun (WGS) entry which is preliminary data.</text>
</comment>
<evidence type="ECO:0000259" key="5">
    <source>
        <dbReference type="PROSITE" id="PS50865"/>
    </source>
</evidence>
<protein>
    <recommendedName>
        <fullName evidence="5">MYND-type domain-containing protein</fullName>
    </recommendedName>
</protein>
<evidence type="ECO:0000313" key="7">
    <source>
        <dbReference type="Proteomes" id="UP000799764"/>
    </source>
</evidence>
<proteinExistence type="predicted"/>
<dbReference type="InterPro" id="IPR002893">
    <property type="entry name" value="Znf_MYND"/>
</dbReference>
<gene>
    <name evidence="6" type="ORF">P171DRAFT_362221</name>
</gene>
<name>A0A9P4U9C5_9PLEO</name>
<dbReference type="PROSITE" id="PS01360">
    <property type="entry name" value="ZF_MYND_1"/>
    <property type="match status" value="1"/>
</dbReference>
<keyword evidence="2 4" id="KW-0863">Zinc-finger</keyword>
<dbReference type="PROSITE" id="PS50865">
    <property type="entry name" value="ZF_MYND_2"/>
    <property type="match status" value="1"/>
</dbReference>
<dbReference type="SUPFAM" id="SSF144232">
    <property type="entry name" value="HIT/MYND zinc finger-like"/>
    <property type="match status" value="1"/>
</dbReference>
<evidence type="ECO:0000256" key="1">
    <source>
        <dbReference type="ARBA" id="ARBA00022723"/>
    </source>
</evidence>
<dbReference type="OrthoDB" id="5952526at2759"/>
<organism evidence="6 7">
    <name type="scientific">Karstenula rhodostoma CBS 690.94</name>
    <dbReference type="NCBI Taxonomy" id="1392251"/>
    <lineage>
        <taxon>Eukaryota</taxon>
        <taxon>Fungi</taxon>
        <taxon>Dikarya</taxon>
        <taxon>Ascomycota</taxon>
        <taxon>Pezizomycotina</taxon>
        <taxon>Dothideomycetes</taxon>
        <taxon>Pleosporomycetidae</taxon>
        <taxon>Pleosporales</taxon>
        <taxon>Massarineae</taxon>
        <taxon>Didymosphaeriaceae</taxon>
        <taxon>Karstenula</taxon>
    </lineage>
</organism>
<reference evidence="6" key="1">
    <citation type="journal article" date="2020" name="Stud. Mycol.">
        <title>101 Dothideomycetes genomes: a test case for predicting lifestyles and emergence of pathogens.</title>
        <authorList>
            <person name="Haridas S."/>
            <person name="Albert R."/>
            <person name="Binder M."/>
            <person name="Bloem J."/>
            <person name="Labutti K."/>
            <person name="Salamov A."/>
            <person name="Andreopoulos B."/>
            <person name="Baker S."/>
            <person name="Barry K."/>
            <person name="Bills G."/>
            <person name="Bluhm B."/>
            <person name="Cannon C."/>
            <person name="Castanera R."/>
            <person name="Culley D."/>
            <person name="Daum C."/>
            <person name="Ezra D."/>
            <person name="Gonzalez J."/>
            <person name="Henrissat B."/>
            <person name="Kuo A."/>
            <person name="Liang C."/>
            <person name="Lipzen A."/>
            <person name="Lutzoni F."/>
            <person name="Magnuson J."/>
            <person name="Mondo S."/>
            <person name="Nolan M."/>
            <person name="Ohm R."/>
            <person name="Pangilinan J."/>
            <person name="Park H.-J."/>
            <person name="Ramirez L."/>
            <person name="Alfaro M."/>
            <person name="Sun H."/>
            <person name="Tritt A."/>
            <person name="Yoshinaga Y."/>
            <person name="Zwiers L.-H."/>
            <person name="Turgeon B."/>
            <person name="Goodwin S."/>
            <person name="Spatafora J."/>
            <person name="Crous P."/>
            <person name="Grigoriev I."/>
        </authorList>
    </citation>
    <scope>NUCLEOTIDE SEQUENCE</scope>
    <source>
        <strain evidence="6">CBS 690.94</strain>
    </source>
</reference>